<organism evidence="1 2">
    <name type="scientific">Phaseolus coccineus</name>
    <name type="common">Scarlet runner bean</name>
    <name type="synonym">Phaseolus multiflorus</name>
    <dbReference type="NCBI Taxonomy" id="3886"/>
    <lineage>
        <taxon>Eukaryota</taxon>
        <taxon>Viridiplantae</taxon>
        <taxon>Streptophyta</taxon>
        <taxon>Embryophyta</taxon>
        <taxon>Tracheophyta</taxon>
        <taxon>Spermatophyta</taxon>
        <taxon>Magnoliopsida</taxon>
        <taxon>eudicotyledons</taxon>
        <taxon>Gunneridae</taxon>
        <taxon>Pentapetalae</taxon>
        <taxon>rosids</taxon>
        <taxon>fabids</taxon>
        <taxon>Fabales</taxon>
        <taxon>Fabaceae</taxon>
        <taxon>Papilionoideae</taxon>
        <taxon>50 kb inversion clade</taxon>
        <taxon>NPAAA clade</taxon>
        <taxon>indigoferoid/millettioid clade</taxon>
        <taxon>Phaseoleae</taxon>
        <taxon>Phaseolus</taxon>
    </lineage>
</organism>
<reference evidence="1 2" key="1">
    <citation type="submission" date="2024-01" db="EMBL/GenBank/DDBJ databases">
        <title>The genomes of 5 underutilized Papilionoideae crops provide insights into root nodulation and disease resistanc.</title>
        <authorList>
            <person name="Jiang F."/>
        </authorList>
    </citation>
    <scope>NUCLEOTIDE SEQUENCE [LARGE SCALE GENOMIC DNA]</scope>
    <source>
        <strain evidence="1">JINMINGXINNONG_FW02</strain>
        <tissue evidence="1">Leaves</tissue>
    </source>
</reference>
<dbReference type="AlphaFoldDB" id="A0AAN9QCG5"/>
<accession>A0AAN9QCG5</accession>
<protein>
    <submittedName>
        <fullName evidence="1">Uncharacterized protein</fullName>
    </submittedName>
</protein>
<name>A0AAN9QCG5_PHACN</name>
<evidence type="ECO:0000313" key="2">
    <source>
        <dbReference type="Proteomes" id="UP001374584"/>
    </source>
</evidence>
<gene>
    <name evidence="1" type="ORF">VNO80_29475</name>
</gene>
<evidence type="ECO:0000313" key="1">
    <source>
        <dbReference type="EMBL" id="KAK7332720.1"/>
    </source>
</evidence>
<dbReference type="EMBL" id="JAYMYR010000011">
    <property type="protein sequence ID" value="KAK7332720.1"/>
    <property type="molecule type" value="Genomic_DNA"/>
</dbReference>
<proteinExistence type="predicted"/>
<keyword evidence="2" id="KW-1185">Reference proteome</keyword>
<sequence length="73" mass="8382">MLVRQVLVKYREGILEGEELNQNVGKLIMQDVHMVDDPEKMVKRRSTRAGKRNIKLKDYGQWGNRGVVAIEGS</sequence>
<comment type="caution">
    <text evidence="1">The sequence shown here is derived from an EMBL/GenBank/DDBJ whole genome shotgun (WGS) entry which is preliminary data.</text>
</comment>
<dbReference type="Proteomes" id="UP001374584">
    <property type="component" value="Unassembled WGS sequence"/>
</dbReference>